<proteinExistence type="predicted"/>
<feature type="domain" description="YopX protein" evidence="1">
    <location>
        <begin position="15"/>
        <end position="116"/>
    </location>
</feature>
<evidence type="ECO:0000259" key="1">
    <source>
        <dbReference type="Pfam" id="PF09643"/>
    </source>
</evidence>
<accession>A0A660SLP5</accession>
<comment type="caution">
    <text evidence="2">The sequence shown here is derived from an EMBL/GenBank/DDBJ whole genome shotgun (WGS) entry which is preliminary data.</text>
</comment>
<evidence type="ECO:0000313" key="2">
    <source>
        <dbReference type="EMBL" id="RKX71714.1"/>
    </source>
</evidence>
<dbReference type="Pfam" id="PF09643">
    <property type="entry name" value="YopX"/>
    <property type="match status" value="1"/>
</dbReference>
<protein>
    <recommendedName>
        <fullName evidence="1">YopX protein domain-containing protein</fullName>
    </recommendedName>
</protein>
<reference evidence="2 3" key="1">
    <citation type="submission" date="2018-06" db="EMBL/GenBank/DDBJ databases">
        <title>Extensive metabolic versatility and redundancy in microbially diverse, dynamic hydrothermal sediments.</title>
        <authorList>
            <person name="Dombrowski N."/>
            <person name="Teske A."/>
            <person name="Baker B.J."/>
        </authorList>
    </citation>
    <scope>NUCLEOTIDE SEQUENCE [LARGE SCALE GENOMIC DNA]</scope>
    <source>
        <strain evidence="2">B36_G15</strain>
    </source>
</reference>
<gene>
    <name evidence="2" type="ORF">DRP53_00580</name>
</gene>
<evidence type="ECO:0000313" key="3">
    <source>
        <dbReference type="Proteomes" id="UP000268469"/>
    </source>
</evidence>
<dbReference type="SUPFAM" id="SSF159006">
    <property type="entry name" value="YopX-like"/>
    <property type="match status" value="1"/>
</dbReference>
<dbReference type="InterPro" id="IPR019096">
    <property type="entry name" value="YopX_protein"/>
</dbReference>
<dbReference type="InterPro" id="IPR023385">
    <property type="entry name" value="YopX-like_C"/>
</dbReference>
<sequence>MEYEVLVRVWEKRVAEMYYDVARVYDSERRFPPPVWEDEERVEMQKMEVEDRNTVIAHYRDIVLDPEGKKWIIEWEPDRGIPILLSLEGEIKEFPDEIEFRGYEVIGNIYEDPQLLT</sequence>
<dbReference type="Gene3D" id="2.30.30.290">
    <property type="entry name" value="YopX-like domains"/>
    <property type="match status" value="1"/>
</dbReference>
<dbReference type="Proteomes" id="UP000268469">
    <property type="component" value="Unassembled WGS sequence"/>
</dbReference>
<name>A0A660SLP5_UNCW3</name>
<organism evidence="2 3">
    <name type="scientific">candidate division WOR-3 bacterium</name>
    <dbReference type="NCBI Taxonomy" id="2052148"/>
    <lineage>
        <taxon>Bacteria</taxon>
        <taxon>Bacteria division WOR-3</taxon>
    </lineage>
</organism>
<dbReference type="AlphaFoldDB" id="A0A660SLP5"/>
<dbReference type="EMBL" id="QNBE01000003">
    <property type="protein sequence ID" value="RKX71714.1"/>
    <property type="molecule type" value="Genomic_DNA"/>
</dbReference>